<keyword evidence="15" id="KW-1185">Reference proteome</keyword>
<dbReference type="GO" id="GO:0004044">
    <property type="term" value="F:amidophosphoribosyltransferase activity"/>
    <property type="evidence" value="ECO:0007669"/>
    <property type="project" value="UniProtKB-UniRule"/>
</dbReference>
<evidence type="ECO:0000256" key="2">
    <source>
        <dbReference type="ARBA" id="ARBA00010138"/>
    </source>
</evidence>
<gene>
    <name evidence="7" type="primary">purF</name>
    <name evidence="14" type="ORF">K933_15074</name>
</gene>
<dbReference type="OrthoDB" id="5976at2157"/>
<dbReference type="RefSeq" id="WP_023395587.1">
    <property type="nucleotide sequence ID" value="NZ_ASGZ01000061.1"/>
</dbReference>
<dbReference type="HAMAP" id="MF_01931">
    <property type="entry name" value="PurF"/>
    <property type="match status" value="1"/>
</dbReference>
<feature type="compositionally biased region" description="Basic and acidic residues" evidence="12">
    <location>
        <begin position="491"/>
        <end position="510"/>
    </location>
</feature>
<feature type="binding site" evidence="7 11">
    <location>
        <position position="478"/>
    </location>
    <ligand>
        <name>[4Fe-4S] cluster</name>
        <dbReference type="ChEBI" id="CHEBI:49883"/>
    </ligand>
</feature>
<name>V4HAW1_9EURY</name>
<feature type="active site" description="Nucleophile" evidence="7 9">
    <location>
        <position position="35"/>
    </location>
</feature>
<evidence type="ECO:0000313" key="15">
    <source>
        <dbReference type="Proteomes" id="UP000017840"/>
    </source>
</evidence>
<evidence type="ECO:0000256" key="9">
    <source>
        <dbReference type="PIRSR" id="PIRSR000485-1"/>
    </source>
</evidence>
<keyword evidence="6 7" id="KW-0315">Glutamine amidotransferase</keyword>
<feature type="binding site" evidence="7 10">
    <location>
        <position position="388"/>
    </location>
    <ligand>
        <name>Mg(2+)</name>
        <dbReference type="ChEBI" id="CHEBI:18420"/>
    </ligand>
</feature>
<dbReference type="GO" id="GO:0006189">
    <property type="term" value="P:'de novo' IMP biosynthetic process"/>
    <property type="evidence" value="ECO:0007669"/>
    <property type="project" value="UniProtKB-UniRule"/>
</dbReference>
<comment type="cofactor">
    <cofactor evidence="7 11">
        <name>[4Fe-4S] cluster</name>
        <dbReference type="ChEBI" id="CHEBI:49883"/>
    </cofactor>
    <text evidence="7 11">Binds 1 [4Fe-4S] cluster per subunit.</text>
</comment>
<dbReference type="Gene3D" id="3.60.20.10">
    <property type="entry name" value="Glutamine Phosphoribosylpyrophosphate, subunit 1, domain 1"/>
    <property type="match status" value="1"/>
</dbReference>
<dbReference type="EMBL" id="ASGZ01000061">
    <property type="protein sequence ID" value="ESP87198.1"/>
    <property type="molecule type" value="Genomic_DNA"/>
</dbReference>
<dbReference type="PROSITE" id="PS51278">
    <property type="entry name" value="GATASE_TYPE_2"/>
    <property type="match status" value="1"/>
</dbReference>
<evidence type="ECO:0000256" key="1">
    <source>
        <dbReference type="ARBA" id="ARBA00005209"/>
    </source>
</evidence>
<feature type="region of interest" description="Disordered" evidence="12">
    <location>
        <begin position="1"/>
        <end position="33"/>
    </location>
</feature>
<reference evidence="14 15" key="1">
    <citation type="journal article" date="2013" name="Genome Announc.">
        <title>Draft Genome Sequence of 'Candidatus Halobonum tyrrellensis' Strain G22, Isolated from the Hypersaline Waters of Lake Tyrrell, Australia.</title>
        <authorList>
            <person name="Ugalde J.A."/>
            <person name="Narasingarao P."/>
            <person name="Kuo S."/>
            <person name="Podell S."/>
            <person name="Allen E.E."/>
        </authorList>
    </citation>
    <scope>NUCLEOTIDE SEQUENCE [LARGE SCALE GENOMIC DNA]</scope>
    <source>
        <strain evidence="14 15">G22</strain>
    </source>
</reference>
<evidence type="ECO:0000256" key="4">
    <source>
        <dbReference type="ARBA" id="ARBA00022679"/>
    </source>
</evidence>
<evidence type="ECO:0000256" key="6">
    <source>
        <dbReference type="ARBA" id="ARBA00022962"/>
    </source>
</evidence>
<dbReference type="Gene3D" id="3.40.50.2020">
    <property type="match status" value="1"/>
</dbReference>
<keyword evidence="7 11" id="KW-0411">Iron-sulfur</keyword>
<accession>V4HAW1</accession>
<keyword evidence="7 10" id="KW-0460">Magnesium</keyword>
<dbReference type="PANTHER" id="PTHR11907">
    <property type="entry name" value="AMIDOPHOSPHORIBOSYLTRANSFERASE"/>
    <property type="match status" value="1"/>
</dbReference>
<feature type="binding site" evidence="7 11">
    <location>
        <position position="273"/>
    </location>
    <ligand>
        <name>[4Fe-4S] cluster</name>
        <dbReference type="ChEBI" id="CHEBI:49883"/>
    </ligand>
</feature>
<dbReference type="CDD" id="cd06223">
    <property type="entry name" value="PRTases_typeI"/>
    <property type="match status" value="1"/>
</dbReference>
<protein>
    <recommendedName>
        <fullName evidence="7">Amidophosphoribosyltransferase</fullName>
        <shortName evidence="7">ATase</shortName>
        <ecNumber evidence="7">2.4.2.14</ecNumber>
    </recommendedName>
    <alternativeName>
        <fullName evidence="7">Glutamine phosphoribosylpyrophosphate amidotransferase</fullName>
        <shortName evidence="7">GPATase</shortName>
    </alternativeName>
</protein>
<dbReference type="EC" id="2.4.2.14" evidence="7"/>
<dbReference type="PIRSF" id="PIRSF000485">
    <property type="entry name" value="Amd_phspho_trans"/>
    <property type="match status" value="1"/>
</dbReference>
<feature type="binding site" evidence="7 10">
    <location>
        <position position="387"/>
    </location>
    <ligand>
        <name>Mg(2+)</name>
        <dbReference type="ChEBI" id="CHEBI:18420"/>
    </ligand>
</feature>
<evidence type="ECO:0000256" key="5">
    <source>
        <dbReference type="ARBA" id="ARBA00022755"/>
    </source>
</evidence>
<keyword evidence="5 7" id="KW-0658">Purine biosynthesis</keyword>
<comment type="similarity">
    <text evidence="2 7 8">In the C-terminal section; belongs to the purine/pyrimidine phosphoribosyltransferase family.</text>
</comment>
<keyword evidence="7 10" id="KW-0479">Metal-binding</keyword>
<comment type="function">
    <text evidence="7">Catalyzes the formation of phosphoribosylamine from phosphoribosylpyrophosphate (PRPP) and glutamine.</text>
</comment>
<comment type="catalytic activity">
    <reaction evidence="7 8">
        <text>5-phospho-beta-D-ribosylamine + L-glutamate + diphosphate = 5-phospho-alpha-D-ribose 1-diphosphate + L-glutamine + H2O</text>
        <dbReference type="Rhea" id="RHEA:14905"/>
        <dbReference type="ChEBI" id="CHEBI:15377"/>
        <dbReference type="ChEBI" id="CHEBI:29985"/>
        <dbReference type="ChEBI" id="CHEBI:33019"/>
        <dbReference type="ChEBI" id="CHEBI:58017"/>
        <dbReference type="ChEBI" id="CHEBI:58359"/>
        <dbReference type="ChEBI" id="CHEBI:58681"/>
        <dbReference type="EC" id="2.4.2.14"/>
    </reaction>
</comment>
<dbReference type="GO" id="GO:0051539">
    <property type="term" value="F:4 iron, 4 sulfur cluster binding"/>
    <property type="evidence" value="ECO:0007669"/>
    <property type="project" value="UniProtKB-KW"/>
</dbReference>
<comment type="caution">
    <text evidence="14">The sequence shown here is derived from an EMBL/GenBank/DDBJ whole genome shotgun (WGS) entry which is preliminary data.</text>
</comment>
<dbReference type="InterPro" id="IPR005854">
    <property type="entry name" value="PurF"/>
</dbReference>
<feature type="binding site" evidence="7 10">
    <location>
        <position position="320"/>
    </location>
    <ligand>
        <name>Mg(2+)</name>
        <dbReference type="ChEBI" id="CHEBI:18420"/>
    </ligand>
</feature>
<keyword evidence="3 7" id="KW-0328">Glycosyltransferase</keyword>
<evidence type="ECO:0000259" key="13">
    <source>
        <dbReference type="PROSITE" id="PS51278"/>
    </source>
</evidence>
<evidence type="ECO:0000256" key="8">
    <source>
        <dbReference type="PIRNR" id="PIRNR000485"/>
    </source>
</evidence>
<dbReference type="SUPFAM" id="SSF53271">
    <property type="entry name" value="PRTase-like"/>
    <property type="match status" value="1"/>
</dbReference>
<dbReference type="AlphaFoldDB" id="V4HAW1"/>
<comment type="pathway">
    <text evidence="1 7 8">Purine metabolism; IMP biosynthesis via de novo pathway; N(1)-(5-phospho-D-ribosyl)glycinamide from 5-phospho-alpha-D-ribose 1-diphosphate: step 1/2.</text>
</comment>
<dbReference type="InterPro" id="IPR000836">
    <property type="entry name" value="PRTase_dom"/>
</dbReference>
<dbReference type="SUPFAM" id="SSF56235">
    <property type="entry name" value="N-terminal nucleophile aminohydrolases (Ntn hydrolases)"/>
    <property type="match status" value="1"/>
</dbReference>
<organism evidence="14 15">
    <name type="scientific">Candidatus Halobonum tyrrellensis G22</name>
    <dbReference type="NCBI Taxonomy" id="1324957"/>
    <lineage>
        <taxon>Archaea</taxon>
        <taxon>Methanobacteriati</taxon>
        <taxon>Methanobacteriota</taxon>
        <taxon>Stenosarchaea group</taxon>
        <taxon>Halobacteria</taxon>
        <taxon>Halobacteriales</taxon>
        <taxon>Haloferacaceae</taxon>
        <taxon>Candidatus Halobonum</taxon>
    </lineage>
</organism>
<feature type="domain" description="Glutamine amidotransferase type-2" evidence="13">
    <location>
        <begin position="35"/>
        <end position="255"/>
    </location>
</feature>
<dbReference type="Pfam" id="PF13522">
    <property type="entry name" value="GATase_6"/>
    <property type="match status" value="1"/>
</dbReference>
<comment type="cofactor">
    <cofactor evidence="7 10">
        <name>Mg(2+)</name>
        <dbReference type="ChEBI" id="CHEBI:18420"/>
    </cofactor>
    <text evidence="7 10">Binds 1 Mg(2+) ion per subunit.</text>
</comment>
<keyword evidence="7 11" id="KW-0408">Iron</keyword>
<dbReference type="UniPathway" id="UPA00074">
    <property type="reaction ID" value="UER00124"/>
</dbReference>
<dbReference type="CDD" id="cd00715">
    <property type="entry name" value="GPATase_N"/>
    <property type="match status" value="1"/>
</dbReference>
<evidence type="ECO:0000256" key="7">
    <source>
        <dbReference type="HAMAP-Rule" id="MF_01931"/>
    </source>
</evidence>
<dbReference type="STRING" id="1324957.K933_15074"/>
<keyword evidence="4 7" id="KW-0808">Transferase</keyword>
<feature type="binding site" evidence="7 11">
    <location>
        <position position="475"/>
    </location>
    <ligand>
        <name>[4Fe-4S] cluster</name>
        <dbReference type="ChEBI" id="CHEBI:49883"/>
    </ligand>
</feature>
<proteinExistence type="inferred from homology"/>
<evidence type="ECO:0000256" key="10">
    <source>
        <dbReference type="PIRSR" id="PIRSR000485-2"/>
    </source>
</evidence>
<evidence type="ECO:0000313" key="14">
    <source>
        <dbReference type="EMBL" id="ESP87198.1"/>
    </source>
</evidence>
<dbReference type="InterPro" id="IPR029055">
    <property type="entry name" value="Ntn_hydrolases_N"/>
</dbReference>
<dbReference type="GO" id="GO:0000287">
    <property type="term" value="F:magnesium ion binding"/>
    <property type="evidence" value="ECO:0007669"/>
    <property type="project" value="UniProtKB-UniRule"/>
</dbReference>
<evidence type="ECO:0000256" key="11">
    <source>
        <dbReference type="PIRSR" id="PIRSR000485-3"/>
    </source>
</evidence>
<evidence type="ECO:0000256" key="12">
    <source>
        <dbReference type="SAM" id="MobiDB-lite"/>
    </source>
</evidence>
<feature type="region of interest" description="Disordered" evidence="12">
    <location>
        <begin position="487"/>
        <end position="510"/>
    </location>
</feature>
<dbReference type="Proteomes" id="UP000017840">
    <property type="component" value="Unassembled WGS sequence"/>
</dbReference>
<dbReference type="InterPro" id="IPR017932">
    <property type="entry name" value="GATase_2_dom"/>
</dbReference>
<sequence>MHDGDGGDVPVSVTEPLGEPGDDGAAERSGPTEKCGIVGVSLADRGAARPLYYSLYALQHRGQDSAGIVTHDGFQQHSHVGMGLVGDAFDGTTLGDLNGTTGIGHVRYATAGGVNERCAQPFSVSFKSGALGLAHNGNLVNADEIRDELASAGHAFTTNGDTEVIAHDLAGNLLDADLIRAVKRTMDRLHGSYSLTVMHDDTVLGVRDPLGNRPLCIGELDDGYVLASESAAIDTLDGRLVRDVEPGELVVLEPDGSGYDTYQLFEADHSAHCFFEHVYFARPDSVIDDTLVYEARRSLGRKLWEESGIDTDAVMPVPDSGRAFASGYADAAAEDGADVEFAEGLMKNRYVGRTFIMPTQDERERAVRLKLNPIKSTVEGKTVTLIDDSIVRGTTSTQLVDLLRDAGAEEVHVRIGAPAIVAPCFMGIDMATREELIAADRSVEEVREVIGADSLSYISTDAVADALSESRADLCFGCVTGEYPYDIDGETSDRDVERPPVERSGAHADD</sequence>
<keyword evidence="7" id="KW-0004">4Fe-4S</keyword>
<dbReference type="PATRIC" id="fig|1324957.4.peg.3055"/>
<dbReference type="NCBIfam" id="TIGR01134">
    <property type="entry name" value="purF"/>
    <property type="match status" value="1"/>
</dbReference>
<dbReference type="InterPro" id="IPR029057">
    <property type="entry name" value="PRTase-like"/>
</dbReference>
<dbReference type="GO" id="GO:0009113">
    <property type="term" value="P:purine nucleobase biosynthetic process"/>
    <property type="evidence" value="ECO:0007669"/>
    <property type="project" value="UniProtKB-UniRule"/>
</dbReference>
<feature type="binding site" evidence="7 11">
    <location>
        <position position="424"/>
    </location>
    <ligand>
        <name>[4Fe-4S] cluster</name>
        <dbReference type="ChEBI" id="CHEBI:49883"/>
    </ligand>
</feature>
<dbReference type="InterPro" id="IPR035584">
    <property type="entry name" value="PurF_N"/>
</dbReference>
<dbReference type="eggNOG" id="arCOG00093">
    <property type="taxonomic scope" value="Archaea"/>
</dbReference>
<evidence type="ECO:0000256" key="3">
    <source>
        <dbReference type="ARBA" id="ARBA00022676"/>
    </source>
</evidence>